<dbReference type="EMBL" id="CP003350">
    <property type="protein sequence ID" value="AFC86511.1"/>
    <property type="molecule type" value="Genomic_DNA"/>
</dbReference>
<dbReference type="STRING" id="767434.Fraau_2129"/>
<sequence>MGALRGGESAGAEGARHQGLKWLVRRGLRRLYYRTPLRWRGLLLQFAFRLRPSWFRHHPSFQRQWADMPDPADSGLTVLSEAADGPVQAPGRIALHCHLFYADLLGEFLGQLQAMPYPFDLYVSVPTDELAGRCSKDFGALAKVRQLKVSVVANRGRDIAPMLVEFGAVLAGYDFIGHIQSKKSLYNGGATQGWREYLLQGLLGSPENVRRIFGLFQRDPGLGMIYPQTHVSVPYYAFSWLANRDQGARLCSRLGVAMPSDYFDFPAGSMFWARGESLRPLFELQLGLEDFPPEQGQTDGTTAHALERLLGWVPTARGYRTCIIADEVHPSWSPFRVDQQYLARSSATFDRIEQDAGLRLVAFDIFDTLLVRPLLEADHTKQLIALRLGREDGDVFSRCRGPAEAQARQLAGRDVGLTEIYRQFQRLSACDEHRLARIRAEEEAVEIASVSPRTEVVALLRRAVAAGRRVILISDMFLERSVIETMLARHDISGWQQLYLSGERGVRKDDGRLYDLMLAEEAVRGDQVLMVGDNERSDLQIPVDRFGAQVLHVLKARDLARCLPDYRGWIKSLQRLEEGAPGQALNRELTAGLLVRRHLNKIADFHAEDADLLGGDAFRTGFNIVGPVLVSFCDWVLEQARQDGIEDLYFLAREGQLIKQVYDAWSAGRREAPRSHYLQVSRRAVNVPTLETFEDALAIAREVFHSGPAASFLYERYGLRLSGERWDDIHRRGIWRAGRPLEVQARDVRRIEPLLRELFPDMQVEAAQEKAALLSYLEQQGLVSAQHAAVVDVGYSGTIQKALNRLGSGPVDGYYMATSDAIGKGLPASVRARGCFVDEGEPVSAGSRMLSDSFELEKLLSSDDAQVRKYVLGDSGDLAREFKSLSAEECQSRAIRTELQRGCMAFVAEAVALRQQLHPGFTVPPEVADALYTRLILAHLGQRGGVTTRIILDDDYCGRGLIS</sequence>
<keyword evidence="2" id="KW-1185">Reference proteome</keyword>
<dbReference type="Proteomes" id="UP000005234">
    <property type="component" value="Chromosome"/>
</dbReference>
<dbReference type="eggNOG" id="COG5610">
    <property type="taxonomic scope" value="Bacteria"/>
</dbReference>
<organism evidence="1 2">
    <name type="scientific">Frateuria aurantia (strain ATCC 33424 / DSM 6220 / KCTC 2777 / LMG 1558 / NBRC 3245 / NCIMB 13370)</name>
    <name type="common">Acetobacter aurantius</name>
    <dbReference type="NCBI Taxonomy" id="767434"/>
    <lineage>
        <taxon>Bacteria</taxon>
        <taxon>Pseudomonadati</taxon>
        <taxon>Pseudomonadota</taxon>
        <taxon>Gammaproteobacteria</taxon>
        <taxon>Lysobacterales</taxon>
        <taxon>Rhodanobacteraceae</taxon>
        <taxon>Frateuria</taxon>
    </lineage>
</organism>
<dbReference type="KEGG" id="fau:Fraau_2129"/>
<evidence type="ECO:0000313" key="1">
    <source>
        <dbReference type="EMBL" id="AFC86511.1"/>
    </source>
</evidence>
<dbReference type="InterPro" id="IPR036412">
    <property type="entry name" value="HAD-like_sf"/>
</dbReference>
<accession>H8L435</accession>
<evidence type="ECO:0000313" key="2">
    <source>
        <dbReference type="Proteomes" id="UP000005234"/>
    </source>
</evidence>
<dbReference type="InterPro" id="IPR007739">
    <property type="entry name" value="RgpF"/>
</dbReference>
<proteinExistence type="predicted"/>
<dbReference type="Pfam" id="PF05045">
    <property type="entry name" value="RgpF"/>
    <property type="match status" value="1"/>
</dbReference>
<dbReference type="eggNOG" id="COG3754">
    <property type="taxonomic scope" value="Bacteria"/>
</dbReference>
<protein>
    <submittedName>
        <fullName evidence="1">Lipopolysaccharide biosynthesis protein</fullName>
    </submittedName>
</protein>
<dbReference type="SUPFAM" id="SSF56784">
    <property type="entry name" value="HAD-like"/>
    <property type="match status" value="1"/>
</dbReference>
<dbReference type="InterPro" id="IPR023214">
    <property type="entry name" value="HAD_sf"/>
</dbReference>
<dbReference type="Gene3D" id="3.40.50.1000">
    <property type="entry name" value="HAD superfamily/HAD-like"/>
    <property type="match status" value="1"/>
</dbReference>
<gene>
    <name evidence="1" type="ordered locus">Fraau_2129</name>
</gene>
<dbReference type="AlphaFoldDB" id="H8L435"/>
<name>H8L435_FRAAD</name>
<dbReference type="HOGENOM" id="CLU_006664_0_0_6"/>
<reference evidence="1" key="1">
    <citation type="submission" date="2012-02" db="EMBL/GenBank/DDBJ databases">
        <title>The complete genome of Frateuria aurantia DSM 6220.</title>
        <authorList>
            <consortium name="US DOE Joint Genome Institute (JGI-PGF)"/>
            <person name="Lucas S."/>
            <person name="Copeland A."/>
            <person name="Lapidus A."/>
            <person name="Glavina del Rio T."/>
            <person name="Dalin E."/>
            <person name="Tice H."/>
            <person name="Bruce D."/>
            <person name="Goodwin L."/>
            <person name="Pitluck S."/>
            <person name="Peters L."/>
            <person name="Ovchinnikova G."/>
            <person name="Teshima H."/>
            <person name="Kyrpides N."/>
            <person name="Mavromatis K."/>
            <person name="Ivanova N."/>
            <person name="Brettin T."/>
            <person name="Detter J.C."/>
            <person name="Han C."/>
            <person name="Larimer F."/>
            <person name="Land M."/>
            <person name="Hauser L."/>
            <person name="Markowitz V."/>
            <person name="Cheng J.-F."/>
            <person name="Hugenholtz P."/>
            <person name="Woyke T."/>
            <person name="Wu D."/>
            <person name="Brambilla E."/>
            <person name="Klenk H.-P."/>
            <person name="Eisen J.A."/>
        </authorList>
    </citation>
    <scope>NUCLEOTIDE SEQUENCE</scope>
    <source>
        <strain evidence="1">DSM 6220</strain>
    </source>
</reference>